<evidence type="ECO:0000256" key="2">
    <source>
        <dbReference type="SAM" id="Phobius"/>
    </source>
</evidence>
<keyword evidence="2" id="KW-1133">Transmembrane helix</keyword>
<dbReference type="AlphaFoldDB" id="A0AAD5EHH5"/>
<accession>A0AAD5EHH5</accession>
<reference evidence="4" key="2">
    <citation type="journal article" date="2022" name="Proc. Natl. Acad. Sci. U.S.A.">
        <title>Diploid-dominant life cycles characterize the early evolution of Fungi.</title>
        <authorList>
            <person name="Amses K.R."/>
            <person name="Simmons D.R."/>
            <person name="Longcore J.E."/>
            <person name="Mondo S.J."/>
            <person name="Seto K."/>
            <person name="Jeronimo G.H."/>
            <person name="Bonds A.E."/>
            <person name="Quandt C.A."/>
            <person name="Davis W.J."/>
            <person name="Chang Y."/>
            <person name="Federici B.A."/>
            <person name="Kuo A."/>
            <person name="LaButti K."/>
            <person name="Pangilinan J."/>
            <person name="Andreopoulos W."/>
            <person name="Tritt A."/>
            <person name="Riley R."/>
            <person name="Hundley H."/>
            <person name="Johnson J."/>
            <person name="Lipzen A."/>
            <person name="Barry K."/>
            <person name="Lang B.F."/>
            <person name="Cuomo C.A."/>
            <person name="Buchler N.E."/>
            <person name="Grigoriev I.V."/>
            <person name="Spatafora J.W."/>
            <person name="Stajich J.E."/>
            <person name="James T.Y."/>
        </authorList>
    </citation>
    <scope>NUCLEOTIDE SEQUENCE</scope>
    <source>
        <strain evidence="4">AG</strain>
    </source>
</reference>
<dbReference type="InterPro" id="IPR008979">
    <property type="entry name" value="Galactose-bd-like_sf"/>
</dbReference>
<feature type="region of interest" description="Disordered" evidence="1">
    <location>
        <begin position="1"/>
        <end position="26"/>
    </location>
</feature>
<evidence type="ECO:0000256" key="1">
    <source>
        <dbReference type="SAM" id="MobiDB-lite"/>
    </source>
</evidence>
<evidence type="ECO:0000259" key="3">
    <source>
        <dbReference type="PROSITE" id="PS50022"/>
    </source>
</evidence>
<reference evidence="4" key="1">
    <citation type="submission" date="2021-06" db="EMBL/GenBank/DDBJ databases">
        <authorList>
            <consortium name="DOE Joint Genome Institute"/>
            <person name="Mondo S.J."/>
            <person name="Amses K.R."/>
            <person name="Simmons D.R."/>
            <person name="Longcore J.E."/>
            <person name="Seto K."/>
            <person name="Alves G.H."/>
            <person name="Bonds A.E."/>
            <person name="Quandt C.A."/>
            <person name="Davis W.J."/>
            <person name="Chang Y."/>
            <person name="Letcher P.M."/>
            <person name="Powell M.J."/>
            <person name="Kuo A."/>
            <person name="Labutti K."/>
            <person name="Pangilinan J."/>
            <person name="Andreopoulos W."/>
            <person name="Tritt A."/>
            <person name="Riley R."/>
            <person name="Hundley H."/>
            <person name="Johnson J."/>
            <person name="Lipzen A."/>
            <person name="Barry K."/>
            <person name="Berbee M.L."/>
            <person name="Buchler N.E."/>
            <person name="Grigoriev I.V."/>
            <person name="Spatafora J.W."/>
            <person name="Stajich J.E."/>
            <person name="James T.Y."/>
        </authorList>
    </citation>
    <scope>NUCLEOTIDE SEQUENCE</scope>
    <source>
        <strain evidence="4">AG</strain>
    </source>
</reference>
<proteinExistence type="predicted"/>
<gene>
    <name evidence="4" type="ORF">K450DRAFT_223088</name>
</gene>
<dbReference type="RefSeq" id="XP_051448328.1">
    <property type="nucleotide sequence ID" value="XM_051585998.1"/>
</dbReference>
<keyword evidence="2" id="KW-0812">Transmembrane</keyword>
<feature type="domain" description="F5/8 type C" evidence="3">
    <location>
        <begin position="418"/>
        <end position="548"/>
    </location>
</feature>
<dbReference type="Proteomes" id="UP001206595">
    <property type="component" value="Unassembled WGS sequence"/>
</dbReference>
<keyword evidence="5" id="KW-1185">Reference proteome</keyword>
<dbReference type="Gene3D" id="2.60.120.260">
    <property type="entry name" value="Galactose-binding domain-like"/>
    <property type="match status" value="1"/>
</dbReference>
<comment type="caution">
    <text evidence="4">The sequence shown here is derived from an EMBL/GenBank/DDBJ whole genome shotgun (WGS) entry which is preliminary data.</text>
</comment>
<name>A0AAD5EHH5_UMBRA</name>
<feature type="transmembrane region" description="Helical" evidence="2">
    <location>
        <begin position="82"/>
        <end position="105"/>
    </location>
</feature>
<organism evidence="4 5">
    <name type="scientific">Umbelopsis ramanniana AG</name>
    <dbReference type="NCBI Taxonomy" id="1314678"/>
    <lineage>
        <taxon>Eukaryota</taxon>
        <taxon>Fungi</taxon>
        <taxon>Fungi incertae sedis</taxon>
        <taxon>Mucoromycota</taxon>
        <taxon>Mucoromycotina</taxon>
        <taxon>Umbelopsidomycetes</taxon>
        <taxon>Umbelopsidales</taxon>
        <taxon>Umbelopsidaceae</taxon>
        <taxon>Umbelopsis</taxon>
    </lineage>
</organism>
<feature type="compositionally biased region" description="Basic and acidic residues" evidence="1">
    <location>
        <begin position="1"/>
        <end position="13"/>
    </location>
</feature>
<dbReference type="PROSITE" id="PS50022">
    <property type="entry name" value="FA58C_3"/>
    <property type="match status" value="1"/>
</dbReference>
<evidence type="ECO:0000313" key="4">
    <source>
        <dbReference type="EMBL" id="KAI8583324.1"/>
    </source>
</evidence>
<dbReference type="SUPFAM" id="SSF49785">
    <property type="entry name" value="Galactose-binding domain-like"/>
    <property type="match status" value="1"/>
</dbReference>
<sequence length="614" mass="71386">MKEKKHPGDEKPRHLTSTAQHRRQMSGMDQPAFHGIQINIRSDPFQHRIPSHLNRLWQESRFRKALSRGRYRALRRYHRLTYAQRIATILGLILCCLLLLSHVGFFSGQKYDNLHHETHENPNPPPPPPPPLNEIDLLEKVYPEDGRGQATAILLNWSRLENMKIIIDNLCQYDMFQSIMVWNNNGAVNLTSQMLATPSCPSSKILIYNSPGNMHFIARYMACAMAQTPYCYFQDDDWIIQHLRSMYANFLRFPHLVHTDTNADVYSLTNWKWCFYNNPIHLHTCFSWVGTGAFASRENVVKFLKLAAVTDMDPLEFAYGDMYFTTYMNQPPYQIQNDLRELPQENAFSAGDGRIRNKIYMHKALARMMDHLKADSSAFPRHEVSPTLYERDIRAPCQDDRCLMMTNRHAFPDVRLFLYQPAVNISESERIHDEYYNSDYFIAHPYSHAVDGNDNTAWRTLDNIRAGDYFGLDLLLPIPVPVVYRLLVDQPREYFANTVIQTSINGKTWTNLNPRPRITSEPFTNAKDQLLTLCKFHVPSTKYRFIRLQTQTDLDYPYVVIDFSFSARARRDANGQLLGLDTENDGGTAFLEDYFESGDNNGRYGHEAEDRQNR</sequence>
<keyword evidence="2" id="KW-0472">Membrane</keyword>
<protein>
    <recommendedName>
        <fullName evidence="3">F5/8 type C domain-containing protein</fullName>
    </recommendedName>
</protein>
<dbReference type="InterPro" id="IPR000421">
    <property type="entry name" value="FA58C"/>
</dbReference>
<dbReference type="GeneID" id="75911346"/>
<evidence type="ECO:0000313" key="5">
    <source>
        <dbReference type="Proteomes" id="UP001206595"/>
    </source>
</evidence>
<dbReference type="EMBL" id="MU620896">
    <property type="protein sequence ID" value="KAI8583324.1"/>
    <property type="molecule type" value="Genomic_DNA"/>
</dbReference>